<dbReference type="Proteomes" id="UP001441944">
    <property type="component" value="Unassembled WGS sequence"/>
</dbReference>
<name>A0ABQ0AN90_9RHOB</name>
<sequence>MQQQPENPWRGEVTLVINDSPHVLRLTLGALARLEQQLQEGSLVALVQRFETGRFSAADILALLTAGLEGGGHDLDSLDLAGAEIAGGAVEAARVAAQLLARSFSLPAEAQGQEAAL</sequence>
<dbReference type="Pfam" id="PF11836">
    <property type="entry name" value="Phage_TAC_11"/>
    <property type="match status" value="1"/>
</dbReference>
<gene>
    <name evidence="1" type="ORF">NBRC116598_27810</name>
</gene>
<dbReference type="RefSeq" id="WP_353400948.1">
    <property type="nucleotide sequence ID" value="NZ_BAABWU010000011.1"/>
</dbReference>
<reference evidence="1 2" key="1">
    <citation type="submission" date="2024-04" db="EMBL/GenBank/DDBJ databases">
        <title>Draft genome sequence of Pseudophaeobacter arcticus NBRC 116598.</title>
        <authorList>
            <person name="Miyakawa T."/>
            <person name="Kusuya Y."/>
            <person name="Miura T."/>
        </authorList>
    </citation>
    <scope>NUCLEOTIDE SEQUENCE [LARGE SCALE GENOMIC DNA]</scope>
    <source>
        <strain evidence="1 2">SU-CL00105</strain>
    </source>
</reference>
<evidence type="ECO:0000313" key="2">
    <source>
        <dbReference type="Proteomes" id="UP001441944"/>
    </source>
</evidence>
<dbReference type="EMBL" id="BAABWU010000011">
    <property type="protein sequence ID" value="GAA6197337.1"/>
    <property type="molecule type" value="Genomic_DNA"/>
</dbReference>
<proteinExistence type="predicted"/>
<keyword evidence="2" id="KW-1185">Reference proteome</keyword>
<evidence type="ECO:0000313" key="1">
    <source>
        <dbReference type="EMBL" id="GAA6197337.1"/>
    </source>
</evidence>
<protein>
    <submittedName>
        <fullName evidence="1">Gene transfer agent family protein</fullName>
    </submittedName>
</protein>
<dbReference type="InterPro" id="IPR021791">
    <property type="entry name" value="Phage_TAC_11"/>
</dbReference>
<comment type="caution">
    <text evidence="1">The sequence shown here is derived from an EMBL/GenBank/DDBJ whole genome shotgun (WGS) entry which is preliminary data.</text>
</comment>
<accession>A0ABQ0AN90</accession>
<organism evidence="1 2">
    <name type="scientific">Pseudophaeobacter arcticus</name>
    <dbReference type="NCBI Taxonomy" id="385492"/>
    <lineage>
        <taxon>Bacteria</taxon>
        <taxon>Pseudomonadati</taxon>
        <taxon>Pseudomonadota</taxon>
        <taxon>Alphaproteobacteria</taxon>
        <taxon>Rhodobacterales</taxon>
        <taxon>Paracoccaceae</taxon>
        <taxon>Pseudophaeobacter</taxon>
    </lineage>
</organism>